<gene>
    <name evidence="2" type="ORF">H2O64_08745</name>
</gene>
<dbReference type="EMBL" id="JACGWS010000004">
    <property type="protein sequence ID" value="MBC8754756.1"/>
    <property type="molecule type" value="Genomic_DNA"/>
</dbReference>
<proteinExistence type="predicted"/>
<evidence type="ECO:0000313" key="3">
    <source>
        <dbReference type="Proteomes" id="UP000619238"/>
    </source>
</evidence>
<keyword evidence="3" id="KW-1185">Reference proteome</keyword>
<keyword evidence="1" id="KW-0812">Transmembrane</keyword>
<feature type="transmembrane region" description="Helical" evidence="1">
    <location>
        <begin position="109"/>
        <end position="125"/>
    </location>
</feature>
<name>A0ABR7Q857_9FLAO</name>
<accession>A0ABR7Q857</accession>
<dbReference type="Proteomes" id="UP000619238">
    <property type="component" value="Unassembled WGS sequence"/>
</dbReference>
<evidence type="ECO:0000256" key="1">
    <source>
        <dbReference type="SAM" id="Phobius"/>
    </source>
</evidence>
<reference evidence="2 3" key="1">
    <citation type="submission" date="2020-07" db="EMBL/GenBank/DDBJ databases">
        <title>Description of Kordia aestuariivivens sp. nov., isolated from a tidal flat.</title>
        <authorList>
            <person name="Park S."/>
            <person name="Yoon J.-H."/>
        </authorList>
    </citation>
    <scope>NUCLEOTIDE SEQUENCE [LARGE SCALE GENOMIC DNA]</scope>
    <source>
        <strain evidence="2 3">YSTF-M3</strain>
    </source>
</reference>
<comment type="caution">
    <text evidence="2">The sequence shown here is derived from an EMBL/GenBank/DDBJ whole genome shotgun (WGS) entry which is preliminary data.</text>
</comment>
<organism evidence="2 3">
    <name type="scientific">Kordia aestuariivivens</name>
    <dbReference type="NCBI Taxonomy" id="2759037"/>
    <lineage>
        <taxon>Bacteria</taxon>
        <taxon>Pseudomonadati</taxon>
        <taxon>Bacteroidota</taxon>
        <taxon>Flavobacteriia</taxon>
        <taxon>Flavobacteriales</taxon>
        <taxon>Flavobacteriaceae</taxon>
        <taxon>Kordia</taxon>
    </lineage>
</organism>
<protein>
    <submittedName>
        <fullName evidence="2">Uncharacterized protein</fullName>
    </submittedName>
</protein>
<dbReference type="RefSeq" id="WP_187561804.1">
    <property type="nucleotide sequence ID" value="NZ_JACGWS010000004.1"/>
</dbReference>
<sequence>MLPDTSQGSPTKGIWFVHNDGINTIRVFTSSISKEKIFLNEDLVSEHRNIKLKSAHEFQDKNDNTYEVELVATKLLKGEMECLIYRNKELIKTFKASPRIGNNFTIKRFSILIIASVTFAIISSQFEFPDFVFYIFLFLMLTVHTLTRDPGEISIVEDKKNNE</sequence>
<evidence type="ECO:0000313" key="2">
    <source>
        <dbReference type="EMBL" id="MBC8754756.1"/>
    </source>
</evidence>
<keyword evidence="1" id="KW-0472">Membrane</keyword>
<keyword evidence="1" id="KW-1133">Transmembrane helix</keyword>